<evidence type="ECO:0000256" key="7">
    <source>
        <dbReference type="SAM" id="Phobius"/>
    </source>
</evidence>
<comment type="caution">
    <text evidence="9">The sequence shown here is derived from an EMBL/GenBank/DDBJ whole genome shotgun (WGS) entry which is preliminary data.</text>
</comment>
<feature type="transmembrane region" description="Helical" evidence="7">
    <location>
        <begin position="519"/>
        <end position="537"/>
    </location>
</feature>
<dbReference type="AlphaFoldDB" id="A0A3A9Y6P4"/>
<evidence type="ECO:0000256" key="5">
    <source>
        <dbReference type="ARBA" id="ARBA00023136"/>
    </source>
</evidence>
<protein>
    <submittedName>
        <fullName evidence="9">FUSC family protein</fullName>
    </submittedName>
</protein>
<evidence type="ECO:0000256" key="1">
    <source>
        <dbReference type="ARBA" id="ARBA00004651"/>
    </source>
</evidence>
<dbReference type="PANTHER" id="PTHR30509">
    <property type="entry name" value="P-HYDROXYBENZOIC ACID EFFLUX PUMP SUBUNIT-RELATED"/>
    <property type="match status" value="1"/>
</dbReference>
<dbReference type="PANTHER" id="PTHR30509:SF9">
    <property type="entry name" value="MULTIDRUG RESISTANCE PROTEIN MDTO"/>
    <property type="match status" value="1"/>
</dbReference>
<keyword evidence="3 7" id="KW-0812">Transmembrane</keyword>
<evidence type="ECO:0000259" key="8">
    <source>
        <dbReference type="Pfam" id="PF13515"/>
    </source>
</evidence>
<keyword evidence="5 7" id="KW-0472">Membrane</keyword>
<evidence type="ECO:0000256" key="4">
    <source>
        <dbReference type="ARBA" id="ARBA00022989"/>
    </source>
</evidence>
<dbReference type="InterPro" id="IPR049453">
    <property type="entry name" value="Memb_transporter_dom"/>
</dbReference>
<feature type="transmembrane region" description="Helical" evidence="7">
    <location>
        <begin position="95"/>
        <end position="112"/>
    </location>
</feature>
<dbReference type="GO" id="GO:0005886">
    <property type="term" value="C:plasma membrane"/>
    <property type="evidence" value="ECO:0007669"/>
    <property type="project" value="UniProtKB-SubCell"/>
</dbReference>
<dbReference type="Pfam" id="PF13515">
    <property type="entry name" value="FUSC_2"/>
    <property type="match status" value="1"/>
</dbReference>
<dbReference type="EMBL" id="RAZT01000018">
    <property type="protein sequence ID" value="RKN27237.1"/>
    <property type="molecule type" value="Genomic_DNA"/>
</dbReference>
<feature type="transmembrane region" description="Helical" evidence="7">
    <location>
        <begin position="73"/>
        <end position="89"/>
    </location>
</feature>
<feature type="transmembrane region" description="Helical" evidence="7">
    <location>
        <begin position="445"/>
        <end position="462"/>
    </location>
</feature>
<sequence length="728" mass="77323">MLGSGLLAWVRHRDPRYVVLRRAARLTLVASAVFYGGRYGLGNPTLATYGLFGAIAMGAFTQLPGAARERARILLTALPVAWVLISLGTALAGNLWAAAGGMLVVGFAVAFAGAGGPRLVGLISALQLFYILASFPPYQPSTLPQRLIGVTVAVLLLAVAEMLLWPDPTPVSYPRRLVSAADRLAVLLDVAADVLAGTEDGRRERLTRQEQAAEAVARLRLAEFPPAERPTSAAARDRALRACEAALQGVLVKVTRILAEAPPQPPPGLAAARLFRACADTTRATGRTLRHDGPPVSLDELDAAIDASERAFTAPTGPVTQADLSRLCLDAGALSLANQVSVLAISARAAVGLTTADTNPAVAGYTSVVGDVRQPRWRLYWRQFGAHLTIRSALFQSALRLAVALAAARVVAGVLPLQHGFWVLLATLTVLRTSAMDTRTALKPAVLGTIGGAVASGVLMLFVNRSIVYVVALPVTMVLAFTFGKLLGPSWAQALFTLLLTFVFAQLMPAGVQLAEARLVNVLLGAAVGILAGVLVWPRGARHDLRENTAGYLRAVGDLIEQTVAATLGGPRPDDALQRARRAVALADASYAQYHGERHDPPAGQVDWQAVLSAGHHALHAVPVTLFRNQPGRLAGWPEAAAQLRETAGRVRSAYDEVADQISRGEAPHPMVSATRCVDELNRSRPLLDERNAGQQVRYLVEVNFLLANLADHIARIGRIGPSQRPSR</sequence>
<evidence type="ECO:0000313" key="9">
    <source>
        <dbReference type="EMBL" id="RKN27237.1"/>
    </source>
</evidence>
<gene>
    <name evidence="9" type="ORF">D7044_27915</name>
</gene>
<evidence type="ECO:0000313" key="10">
    <source>
        <dbReference type="Proteomes" id="UP000275865"/>
    </source>
</evidence>
<feature type="domain" description="Integral membrane bound transporter" evidence="8">
    <location>
        <begin position="410"/>
        <end position="531"/>
    </location>
</feature>
<feature type="transmembrane region" description="Helical" evidence="7">
    <location>
        <begin position="401"/>
        <end position="425"/>
    </location>
</feature>
<keyword evidence="2" id="KW-1003">Cell membrane</keyword>
<evidence type="ECO:0000256" key="2">
    <source>
        <dbReference type="ARBA" id="ARBA00022475"/>
    </source>
</evidence>
<name>A0A3A9Y6P4_9ACTN</name>
<evidence type="ECO:0000256" key="6">
    <source>
        <dbReference type="ARBA" id="ARBA00043993"/>
    </source>
</evidence>
<organism evidence="9 10">
    <name type="scientific">Micromonospora musae</name>
    <dbReference type="NCBI Taxonomy" id="1894970"/>
    <lineage>
        <taxon>Bacteria</taxon>
        <taxon>Bacillati</taxon>
        <taxon>Actinomycetota</taxon>
        <taxon>Actinomycetes</taxon>
        <taxon>Micromonosporales</taxon>
        <taxon>Micromonosporaceae</taxon>
        <taxon>Micromonospora</taxon>
    </lineage>
</organism>
<accession>A0A3A9Y6P4</accession>
<comment type="subcellular location">
    <subcellularLocation>
        <location evidence="1">Cell membrane</location>
        <topology evidence="1">Multi-pass membrane protein</topology>
    </subcellularLocation>
</comment>
<feature type="transmembrane region" description="Helical" evidence="7">
    <location>
        <begin position="47"/>
        <end position="66"/>
    </location>
</feature>
<proteinExistence type="inferred from homology"/>
<dbReference type="RefSeq" id="WP_120690669.1">
    <property type="nucleotide sequence ID" value="NZ_RAZT01000018.1"/>
</dbReference>
<feature type="transmembrane region" description="Helical" evidence="7">
    <location>
        <begin position="147"/>
        <end position="166"/>
    </location>
</feature>
<dbReference type="Proteomes" id="UP000275865">
    <property type="component" value="Unassembled WGS sequence"/>
</dbReference>
<comment type="similarity">
    <text evidence="6">Belongs to the YccS/YhfK family.</text>
</comment>
<evidence type="ECO:0000256" key="3">
    <source>
        <dbReference type="ARBA" id="ARBA00022692"/>
    </source>
</evidence>
<feature type="transmembrane region" description="Helical" evidence="7">
    <location>
        <begin position="490"/>
        <end position="507"/>
    </location>
</feature>
<keyword evidence="4 7" id="KW-1133">Transmembrane helix</keyword>
<reference evidence="9 10" key="1">
    <citation type="submission" date="2018-09" db="EMBL/GenBank/DDBJ databases">
        <title>Micromonospora sp. nov. MS1-9, isolated from a root of Musa sp.</title>
        <authorList>
            <person name="Kuncharoen N."/>
            <person name="Kudo T."/>
            <person name="Ohkuma M."/>
            <person name="Yuki M."/>
            <person name="Tanasupawat S."/>
        </authorList>
    </citation>
    <scope>NUCLEOTIDE SEQUENCE [LARGE SCALE GENOMIC DNA]</scope>
    <source>
        <strain evidence="9 10">MS1-9</strain>
    </source>
</reference>